<dbReference type="Proteomes" id="UP000321353">
    <property type="component" value="Chromosome"/>
</dbReference>
<evidence type="ECO:0000313" key="3">
    <source>
        <dbReference type="Proteomes" id="UP000321353"/>
    </source>
</evidence>
<protein>
    <submittedName>
        <fullName evidence="2">Uncharacterized protein</fullName>
    </submittedName>
</protein>
<evidence type="ECO:0000256" key="1">
    <source>
        <dbReference type="SAM" id="MobiDB-lite"/>
    </source>
</evidence>
<feature type="compositionally biased region" description="Basic and acidic residues" evidence="1">
    <location>
        <begin position="148"/>
        <end position="162"/>
    </location>
</feature>
<reference evidence="2 3" key="1">
    <citation type="submission" date="2019-02" db="EMBL/GenBank/DDBJ databases">
        <title>Planctomycetal bacteria perform biofilm scaping via a novel small molecule.</title>
        <authorList>
            <person name="Jeske O."/>
            <person name="Boedeker C."/>
            <person name="Wiegand S."/>
            <person name="Breitling P."/>
            <person name="Kallscheuer N."/>
            <person name="Jogler M."/>
            <person name="Rohde M."/>
            <person name="Petersen J."/>
            <person name="Medema M.H."/>
            <person name="Surup F."/>
            <person name="Jogler C."/>
        </authorList>
    </citation>
    <scope>NUCLEOTIDE SEQUENCE [LARGE SCALE GENOMIC DNA]</scope>
    <source>
        <strain evidence="2 3">Mal15</strain>
    </source>
</reference>
<gene>
    <name evidence="2" type="ORF">Mal15_29590</name>
</gene>
<dbReference type="KEGG" id="smam:Mal15_29590"/>
<sequence>MAREERSGVCQRVMKSRRSLEADLGGRRPQAECVIQRSHCAASYASGVTYGYGRLLAVARRTERRALPATNSKPRSPRNRFPLVVQTVIYRVTGLSYFDRGRVGMRYFIQPVSHRHVFPTRVSPLRLQRLPSADPGSSGAIEPTVTDRLCRTDSRSPDEPARTRGSAAEGSQHIPYPRTALTQSV</sequence>
<dbReference type="EMBL" id="CP036264">
    <property type="protein sequence ID" value="QEF98901.1"/>
    <property type="molecule type" value="Genomic_DNA"/>
</dbReference>
<organism evidence="2 3">
    <name type="scientific">Stieleria maiorica</name>
    <dbReference type="NCBI Taxonomy" id="2795974"/>
    <lineage>
        <taxon>Bacteria</taxon>
        <taxon>Pseudomonadati</taxon>
        <taxon>Planctomycetota</taxon>
        <taxon>Planctomycetia</taxon>
        <taxon>Pirellulales</taxon>
        <taxon>Pirellulaceae</taxon>
        <taxon>Stieleria</taxon>
    </lineage>
</organism>
<keyword evidence="3" id="KW-1185">Reference proteome</keyword>
<feature type="region of interest" description="Disordered" evidence="1">
    <location>
        <begin position="129"/>
        <end position="185"/>
    </location>
</feature>
<evidence type="ECO:0000313" key="2">
    <source>
        <dbReference type="EMBL" id="QEF98901.1"/>
    </source>
</evidence>
<dbReference type="AlphaFoldDB" id="A0A5B9MC54"/>
<name>A0A5B9MC54_9BACT</name>
<proteinExistence type="predicted"/>
<accession>A0A5B9MC54</accession>